<keyword evidence="2" id="KW-0547">Nucleotide-binding</keyword>
<evidence type="ECO:0000313" key="6">
    <source>
        <dbReference type="EMBL" id="WGV50756.1"/>
    </source>
</evidence>
<dbReference type="Gene3D" id="3.40.50.300">
    <property type="entry name" value="P-loop containing nucleotide triphosphate hydrolases"/>
    <property type="match status" value="1"/>
</dbReference>
<evidence type="ECO:0000256" key="3">
    <source>
        <dbReference type="ARBA" id="ARBA00022840"/>
    </source>
</evidence>
<dbReference type="EMBL" id="JAECSB010000083">
    <property type="protein sequence ID" value="MBH5145558.1"/>
    <property type="molecule type" value="Genomic_DNA"/>
</dbReference>
<sequence length="257" mass="27700">MTLEAAGVSWRVGGALIVDALDVSPTVGSTVGLLGPNGSGKSTLLKLLAGQNRPTIGEVTLDRTPLPDWKRRDVARRIATVDQHSNTEIDLTVAEVVELGRTPHRGLWGGHSGSDRDAVRAAIEHTNLSGMLDRSWHTLSGGERQRVQIARALAQEPHELLLDEPTNHLDINHQLELLALVRRLPTTTIMALHDLNLAAMFCDSIVMLNRGSIVAHGSPTEVLTADLIAEVYQVDAEVRLDGPGGVPTVRYLPPSSD</sequence>
<dbReference type="KEGG" id="reb:XU06_05690"/>
<evidence type="ECO:0000259" key="4">
    <source>
        <dbReference type="PROSITE" id="PS50893"/>
    </source>
</evidence>
<dbReference type="OMA" id="GQSWHTL"/>
<evidence type="ECO:0000256" key="1">
    <source>
        <dbReference type="ARBA" id="ARBA00022448"/>
    </source>
</evidence>
<keyword evidence="3 5" id="KW-0067">ATP-binding</keyword>
<keyword evidence="7" id="KW-1185">Reference proteome</keyword>
<dbReference type="SMART" id="SM00382">
    <property type="entry name" value="AAA"/>
    <property type="match status" value="1"/>
</dbReference>
<dbReference type="SUPFAM" id="SSF52540">
    <property type="entry name" value="P-loop containing nucleoside triphosphate hydrolases"/>
    <property type="match status" value="1"/>
</dbReference>
<gene>
    <name evidence="5" type="ORF">I3517_23460</name>
    <name evidence="6" type="ORF">QIE55_05895</name>
</gene>
<organism evidence="5 7">
    <name type="scientific">Rhodococcus erythropolis</name>
    <name type="common">Arthrobacter picolinophilus</name>
    <dbReference type="NCBI Taxonomy" id="1833"/>
    <lineage>
        <taxon>Bacteria</taxon>
        <taxon>Bacillati</taxon>
        <taxon>Actinomycetota</taxon>
        <taxon>Actinomycetes</taxon>
        <taxon>Mycobacteriales</taxon>
        <taxon>Nocardiaceae</taxon>
        <taxon>Rhodococcus</taxon>
        <taxon>Rhodococcus erythropolis group</taxon>
    </lineage>
</organism>
<evidence type="ECO:0000313" key="7">
    <source>
        <dbReference type="Proteomes" id="UP000627573"/>
    </source>
</evidence>
<reference evidence="6" key="2">
    <citation type="submission" date="2023-08" db="EMBL/GenBank/DDBJ databases">
        <title>Isolation and Characterization of Rhodococcus erythropolis MGMM8.</title>
        <authorList>
            <person name="Diabankana R.G.C."/>
            <person name="Afordoanyi D.M."/>
            <person name="Validov S.Z."/>
        </authorList>
    </citation>
    <scope>NUCLEOTIDE SEQUENCE</scope>
    <source>
        <strain evidence="6">MGMM8</strain>
    </source>
</reference>
<name>A0A0E3VBG9_RHOER</name>
<feature type="domain" description="ABC transporter" evidence="4">
    <location>
        <begin position="3"/>
        <end position="235"/>
    </location>
</feature>
<dbReference type="Proteomes" id="UP000627573">
    <property type="component" value="Unassembled WGS sequence"/>
</dbReference>
<protein>
    <submittedName>
        <fullName evidence="5">ABC transporter ATP-binding protein</fullName>
    </submittedName>
</protein>
<dbReference type="EMBL" id="CP124545">
    <property type="protein sequence ID" value="WGV50756.1"/>
    <property type="molecule type" value="Genomic_DNA"/>
</dbReference>
<evidence type="ECO:0000256" key="2">
    <source>
        <dbReference type="ARBA" id="ARBA00022741"/>
    </source>
</evidence>
<dbReference type="PROSITE" id="PS00211">
    <property type="entry name" value="ABC_TRANSPORTER_1"/>
    <property type="match status" value="1"/>
</dbReference>
<dbReference type="InterPro" id="IPR017871">
    <property type="entry name" value="ABC_transporter-like_CS"/>
</dbReference>
<dbReference type="GO" id="GO:0016887">
    <property type="term" value="F:ATP hydrolysis activity"/>
    <property type="evidence" value="ECO:0007669"/>
    <property type="project" value="InterPro"/>
</dbReference>
<dbReference type="InterPro" id="IPR003439">
    <property type="entry name" value="ABC_transporter-like_ATP-bd"/>
</dbReference>
<dbReference type="RefSeq" id="WP_019747215.1">
    <property type="nucleotide sequence ID" value="NZ_AP018733.1"/>
</dbReference>
<dbReference type="FunFam" id="3.40.50.300:FF:000134">
    <property type="entry name" value="Iron-enterobactin ABC transporter ATP-binding protein"/>
    <property type="match status" value="1"/>
</dbReference>
<dbReference type="PANTHER" id="PTHR42794">
    <property type="entry name" value="HEMIN IMPORT ATP-BINDING PROTEIN HMUV"/>
    <property type="match status" value="1"/>
</dbReference>
<dbReference type="PANTHER" id="PTHR42794:SF2">
    <property type="entry name" value="ABC TRANSPORTER ATP-BINDING PROTEIN"/>
    <property type="match status" value="1"/>
</dbReference>
<dbReference type="CDD" id="cd03214">
    <property type="entry name" value="ABC_Iron-Siderophores_B12_Hemin"/>
    <property type="match status" value="1"/>
</dbReference>
<accession>A0A0E3VBG9</accession>
<proteinExistence type="predicted"/>
<dbReference type="AlphaFoldDB" id="A0A0E3VBG9"/>
<dbReference type="Pfam" id="PF00005">
    <property type="entry name" value="ABC_tran"/>
    <property type="match status" value="1"/>
</dbReference>
<dbReference type="PROSITE" id="PS50893">
    <property type="entry name" value="ABC_TRANSPORTER_2"/>
    <property type="match status" value="1"/>
</dbReference>
<reference evidence="5 7" key="1">
    <citation type="submission" date="2020-12" db="EMBL/GenBank/DDBJ databases">
        <title>Draft genome sequence of furan degrading bacterial strain FUR100.</title>
        <authorList>
            <person name="Woiski C."/>
        </authorList>
    </citation>
    <scope>NUCLEOTIDE SEQUENCE [LARGE SCALE GENOMIC DNA]</scope>
    <source>
        <strain evidence="5 7">FUR100</strain>
    </source>
</reference>
<dbReference type="GO" id="GO:0005524">
    <property type="term" value="F:ATP binding"/>
    <property type="evidence" value="ECO:0007669"/>
    <property type="project" value="UniProtKB-KW"/>
</dbReference>
<dbReference type="InterPro" id="IPR003593">
    <property type="entry name" value="AAA+_ATPase"/>
</dbReference>
<dbReference type="InterPro" id="IPR027417">
    <property type="entry name" value="P-loop_NTPase"/>
</dbReference>
<dbReference type="Proteomes" id="UP001230933">
    <property type="component" value="Chromosome"/>
</dbReference>
<keyword evidence="1" id="KW-0813">Transport</keyword>
<evidence type="ECO:0000313" key="5">
    <source>
        <dbReference type="EMBL" id="MBH5145558.1"/>
    </source>
</evidence>